<dbReference type="EMBL" id="BKCJ011877194">
    <property type="protein sequence ID" value="GFD60398.1"/>
    <property type="molecule type" value="Genomic_DNA"/>
</dbReference>
<protein>
    <submittedName>
        <fullName evidence="1">Uncharacterized protein</fullName>
    </submittedName>
</protein>
<dbReference type="AlphaFoldDB" id="A0A699XR16"/>
<gene>
    <name evidence="1" type="ORF">Tci_932367</name>
</gene>
<feature type="non-terminal residue" evidence="1">
    <location>
        <position position="1"/>
    </location>
</feature>
<name>A0A699XR16_TANCI</name>
<organism evidence="1">
    <name type="scientific">Tanacetum cinerariifolium</name>
    <name type="common">Dalmatian daisy</name>
    <name type="synonym">Chrysanthemum cinerariifolium</name>
    <dbReference type="NCBI Taxonomy" id="118510"/>
    <lineage>
        <taxon>Eukaryota</taxon>
        <taxon>Viridiplantae</taxon>
        <taxon>Streptophyta</taxon>
        <taxon>Embryophyta</taxon>
        <taxon>Tracheophyta</taxon>
        <taxon>Spermatophyta</taxon>
        <taxon>Magnoliopsida</taxon>
        <taxon>eudicotyledons</taxon>
        <taxon>Gunneridae</taxon>
        <taxon>Pentapetalae</taxon>
        <taxon>asterids</taxon>
        <taxon>campanulids</taxon>
        <taxon>Asterales</taxon>
        <taxon>Asteraceae</taxon>
        <taxon>Asteroideae</taxon>
        <taxon>Anthemideae</taxon>
        <taxon>Anthemidinae</taxon>
        <taxon>Tanacetum</taxon>
    </lineage>
</organism>
<reference evidence="1" key="1">
    <citation type="journal article" date="2019" name="Sci. Rep.">
        <title>Draft genome of Tanacetum cinerariifolium, the natural source of mosquito coil.</title>
        <authorList>
            <person name="Yamashiro T."/>
            <person name="Shiraishi A."/>
            <person name="Satake H."/>
            <person name="Nakayama K."/>
        </authorList>
    </citation>
    <scope>NUCLEOTIDE SEQUENCE</scope>
</reference>
<sequence length="80" mass="9562">AVAEQVKERQSDSIKRYQDLKKKPVSVAKARKNMLIYLKNMAGYKIDFFKGMSYDETRPIFEREYNKVHTLFKQDKDVQQ</sequence>
<evidence type="ECO:0000313" key="1">
    <source>
        <dbReference type="EMBL" id="GFD60398.1"/>
    </source>
</evidence>
<accession>A0A699XR16</accession>
<comment type="caution">
    <text evidence="1">The sequence shown here is derived from an EMBL/GenBank/DDBJ whole genome shotgun (WGS) entry which is preliminary data.</text>
</comment>
<feature type="non-terminal residue" evidence="1">
    <location>
        <position position="80"/>
    </location>
</feature>
<proteinExistence type="predicted"/>